<dbReference type="NCBIfam" id="TIGR01128">
    <property type="entry name" value="holA"/>
    <property type="match status" value="1"/>
</dbReference>
<dbReference type="SUPFAM" id="SSF52540">
    <property type="entry name" value="P-loop containing nucleoside triphosphate hydrolases"/>
    <property type="match status" value="1"/>
</dbReference>
<reference evidence="11" key="1">
    <citation type="submission" date="2019-11" db="EMBL/GenBank/DDBJ databases">
        <title>Genomic insights into an expanded diversity of filamentous marine cyanobacteria reveals the extraordinary biosynthetic potential of Moorea and Okeania.</title>
        <authorList>
            <person name="Ferreira Leao T."/>
            <person name="Wang M."/>
            <person name="Moss N."/>
            <person name="Da Silva R."/>
            <person name="Sanders J."/>
            <person name="Nurk S."/>
            <person name="Gurevich A."/>
            <person name="Humphrey G."/>
            <person name="Reher R."/>
            <person name="Zhu Q."/>
            <person name="Belda-Ferre P."/>
            <person name="Glukhov E."/>
            <person name="Rex R."/>
            <person name="Dorrestein P.C."/>
            <person name="Knight R."/>
            <person name="Pevzner P."/>
            <person name="Gerwick W.H."/>
            <person name="Gerwick L."/>
        </authorList>
    </citation>
    <scope>NUCLEOTIDE SEQUENCE</scope>
    <source>
        <strain evidence="11">SIO1C4</strain>
    </source>
</reference>
<dbReference type="Gene3D" id="1.20.272.10">
    <property type="match status" value="1"/>
</dbReference>
<evidence type="ECO:0000256" key="1">
    <source>
        <dbReference type="ARBA" id="ARBA00012417"/>
    </source>
</evidence>
<comment type="caution">
    <text evidence="11">The sequence shown here is derived from an EMBL/GenBank/DDBJ whole genome shotgun (WGS) entry which is preliminary data.</text>
</comment>
<evidence type="ECO:0000256" key="2">
    <source>
        <dbReference type="ARBA" id="ARBA00017703"/>
    </source>
</evidence>
<evidence type="ECO:0000256" key="4">
    <source>
        <dbReference type="ARBA" id="ARBA00022695"/>
    </source>
</evidence>
<dbReference type="PANTHER" id="PTHR34388:SF1">
    <property type="entry name" value="DNA POLYMERASE III SUBUNIT DELTA"/>
    <property type="match status" value="1"/>
</dbReference>
<protein>
    <recommendedName>
        <fullName evidence="2">DNA polymerase III subunit delta</fullName>
        <ecNumber evidence="1">2.7.7.7</ecNumber>
    </recommendedName>
</protein>
<dbReference type="SUPFAM" id="SSF48019">
    <property type="entry name" value="post-AAA+ oligomerization domain-like"/>
    <property type="match status" value="1"/>
</dbReference>
<dbReference type="GO" id="GO:0009360">
    <property type="term" value="C:DNA polymerase III complex"/>
    <property type="evidence" value="ECO:0007669"/>
    <property type="project" value="InterPro"/>
</dbReference>
<accession>A0A6B3NHJ1</accession>
<dbReference type="AlphaFoldDB" id="A0A6B3NHJ1"/>
<evidence type="ECO:0000259" key="10">
    <source>
        <dbReference type="Pfam" id="PF21694"/>
    </source>
</evidence>
<comment type="catalytic activity">
    <reaction evidence="8">
        <text>DNA(n) + a 2'-deoxyribonucleoside 5'-triphosphate = DNA(n+1) + diphosphate</text>
        <dbReference type="Rhea" id="RHEA:22508"/>
        <dbReference type="Rhea" id="RHEA-COMP:17339"/>
        <dbReference type="Rhea" id="RHEA-COMP:17340"/>
        <dbReference type="ChEBI" id="CHEBI:33019"/>
        <dbReference type="ChEBI" id="CHEBI:61560"/>
        <dbReference type="ChEBI" id="CHEBI:173112"/>
        <dbReference type="EC" id="2.7.7.7"/>
    </reaction>
</comment>
<keyword evidence="5" id="KW-0235">DNA replication</keyword>
<keyword evidence="6" id="KW-0239">DNA-directed DNA polymerase</keyword>
<evidence type="ECO:0000256" key="5">
    <source>
        <dbReference type="ARBA" id="ARBA00022705"/>
    </source>
</evidence>
<evidence type="ECO:0000256" key="7">
    <source>
        <dbReference type="ARBA" id="ARBA00034754"/>
    </source>
</evidence>
<dbReference type="InterPro" id="IPR027417">
    <property type="entry name" value="P-loop_NTPase"/>
</dbReference>
<dbReference type="GO" id="GO:0006261">
    <property type="term" value="P:DNA-templated DNA replication"/>
    <property type="evidence" value="ECO:0007669"/>
    <property type="project" value="TreeGrafter"/>
</dbReference>
<dbReference type="InterPro" id="IPR008921">
    <property type="entry name" value="DNA_pol3_clamp-load_cplx_C"/>
</dbReference>
<dbReference type="EMBL" id="JAAHFQ010000727">
    <property type="protein sequence ID" value="NER31133.1"/>
    <property type="molecule type" value="Genomic_DNA"/>
</dbReference>
<dbReference type="Pfam" id="PF06144">
    <property type="entry name" value="DNA_pol3_delta"/>
    <property type="match status" value="1"/>
</dbReference>
<evidence type="ECO:0000259" key="9">
    <source>
        <dbReference type="Pfam" id="PF06144"/>
    </source>
</evidence>
<evidence type="ECO:0000256" key="6">
    <source>
        <dbReference type="ARBA" id="ARBA00022932"/>
    </source>
</evidence>
<feature type="domain" description="DNA polymerase III delta subunit-like C-terminal" evidence="10">
    <location>
        <begin position="204"/>
        <end position="311"/>
    </location>
</feature>
<gene>
    <name evidence="11" type="primary">holA</name>
    <name evidence="11" type="ORF">F6J89_26810</name>
</gene>
<dbReference type="Pfam" id="PF21694">
    <property type="entry name" value="DNA_pol3_delta_C"/>
    <property type="match status" value="1"/>
</dbReference>
<dbReference type="InterPro" id="IPR048466">
    <property type="entry name" value="DNA_pol3_delta-like_C"/>
</dbReference>
<evidence type="ECO:0000256" key="8">
    <source>
        <dbReference type="ARBA" id="ARBA00049244"/>
    </source>
</evidence>
<organism evidence="11">
    <name type="scientific">Symploca sp. SIO1C4</name>
    <dbReference type="NCBI Taxonomy" id="2607765"/>
    <lineage>
        <taxon>Bacteria</taxon>
        <taxon>Bacillati</taxon>
        <taxon>Cyanobacteriota</taxon>
        <taxon>Cyanophyceae</taxon>
        <taxon>Coleofasciculales</taxon>
        <taxon>Coleofasciculaceae</taxon>
        <taxon>Symploca</taxon>
    </lineage>
</organism>
<dbReference type="EC" id="2.7.7.7" evidence="1"/>
<feature type="domain" description="DNA polymerase III delta N-terminal" evidence="9">
    <location>
        <begin position="7"/>
        <end position="125"/>
    </location>
</feature>
<dbReference type="InterPro" id="IPR005790">
    <property type="entry name" value="DNA_polIII_delta"/>
</dbReference>
<dbReference type="GO" id="GO:0003887">
    <property type="term" value="F:DNA-directed DNA polymerase activity"/>
    <property type="evidence" value="ECO:0007669"/>
    <property type="project" value="UniProtKB-KW"/>
</dbReference>
<proteinExistence type="inferred from homology"/>
<comment type="similarity">
    <text evidence="7">Belongs to the DNA polymerase HolA subunit family.</text>
</comment>
<dbReference type="InterPro" id="IPR010372">
    <property type="entry name" value="DNA_pol3_delta_N"/>
</dbReference>
<sequence>MSQGQVYFYWGEDDFAIAQAVEELRKLVLDPHWASFNYDKIAPTETNAVIQALNQVMTPPFGMGGRLVWLVDTTLSQQCSENLLSELERTLPALPQQSVLLITSRHRPDGRLKSTKLLQKYAHIREFSLIPPWKTEQLLKRVQSTAKEFDLKLTLAGAELLAESVGNNTRQLFNELKKLRIYAGNTTEPLDEGTIATLVTSNTQNSLQLAAAIRQGNGTKALELVADLINKNEPALRIVATLIGQFRTWLWVKIMVSEGERDQRLIATAAQISNPKRIYFLTREVESLSVRQLTSTLRVLLELEVNLKRGYEPLSTLQTKTIKLCQICYHKHK</sequence>
<keyword evidence="4 11" id="KW-0548">Nucleotidyltransferase</keyword>
<name>A0A6B3NHJ1_9CYAN</name>
<keyword evidence="3 11" id="KW-0808">Transferase</keyword>
<dbReference type="GO" id="GO:0003677">
    <property type="term" value="F:DNA binding"/>
    <property type="evidence" value="ECO:0007669"/>
    <property type="project" value="InterPro"/>
</dbReference>
<dbReference type="Gene3D" id="3.40.50.300">
    <property type="entry name" value="P-loop containing nucleotide triphosphate hydrolases"/>
    <property type="match status" value="1"/>
</dbReference>
<evidence type="ECO:0000256" key="3">
    <source>
        <dbReference type="ARBA" id="ARBA00022679"/>
    </source>
</evidence>
<dbReference type="Gene3D" id="1.10.8.60">
    <property type="match status" value="1"/>
</dbReference>
<dbReference type="PANTHER" id="PTHR34388">
    <property type="entry name" value="DNA POLYMERASE III SUBUNIT DELTA"/>
    <property type="match status" value="1"/>
</dbReference>
<evidence type="ECO:0000313" key="11">
    <source>
        <dbReference type="EMBL" id="NER31133.1"/>
    </source>
</evidence>